<dbReference type="Proteomes" id="UP000278351">
    <property type="component" value="Unassembled WGS sequence"/>
</dbReference>
<dbReference type="InterPro" id="IPR029058">
    <property type="entry name" value="AB_hydrolase_fold"/>
</dbReference>
<proteinExistence type="predicted"/>
<comment type="caution">
    <text evidence="2">The sequence shown here is derived from an EMBL/GenBank/DDBJ whole genome shotgun (WGS) entry which is preliminary data.</text>
</comment>
<dbReference type="EMBL" id="RPDH01000002">
    <property type="protein sequence ID" value="RPE07926.1"/>
    <property type="molecule type" value="Genomic_DNA"/>
</dbReference>
<keyword evidence="3" id="KW-1185">Reference proteome</keyword>
<dbReference type="Pfam" id="PF00561">
    <property type="entry name" value="Abhydrolase_1"/>
    <property type="match status" value="1"/>
</dbReference>
<dbReference type="PRINTS" id="PR00412">
    <property type="entry name" value="EPOXHYDRLASE"/>
</dbReference>
<dbReference type="PANTHER" id="PTHR43798">
    <property type="entry name" value="MONOACYLGLYCEROL LIPASE"/>
    <property type="match status" value="1"/>
</dbReference>
<reference evidence="2 3" key="1">
    <citation type="submission" date="2018-11" db="EMBL/GenBank/DDBJ databases">
        <title>Chitinophaga lutea sp.nov., isolate from arsenic contaminated soil.</title>
        <authorList>
            <person name="Zong Y."/>
        </authorList>
    </citation>
    <scope>NUCLEOTIDE SEQUENCE [LARGE SCALE GENOMIC DNA]</scope>
    <source>
        <strain evidence="2 3">ZY74</strain>
    </source>
</reference>
<name>A0A3N4PI97_9BACT</name>
<dbReference type="OrthoDB" id="9773293at2"/>
<dbReference type="InterPro" id="IPR050266">
    <property type="entry name" value="AB_hydrolase_sf"/>
</dbReference>
<keyword evidence="2" id="KW-0378">Hydrolase</keyword>
<dbReference type="GO" id="GO:0046464">
    <property type="term" value="P:acylglycerol catabolic process"/>
    <property type="evidence" value="ECO:0007669"/>
    <property type="project" value="TreeGrafter"/>
</dbReference>
<dbReference type="PRINTS" id="PR00111">
    <property type="entry name" value="ABHYDROLASE"/>
</dbReference>
<evidence type="ECO:0000259" key="1">
    <source>
        <dbReference type="Pfam" id="PF00561"/>
    </source>
</evidence>
<dbReference type="RefSeq" id="WP_123846926.1">
    <property type="nucleotide sequence ID" value="NZ_RPDH01000002.1"/>
</dbReference>
<dbReference type="PANTHER" id="PTHR43798:SF33">
    <property type="entry name" value="HYDROLASE, PUTATIVE (AFU_ORTHOLOGUE AFUA_2G14860)-RELATED"/>
    <property type="match status" value="1"/>
</dbReference>
<organism evidence="2 3">
    <name type="scientific">Chitinophaga lutea</name>
    <dbReference type="NCBI Taxonomy" id="2488634"/>
    <lineage>
        <taxon>Bacteria</taxon>
        <taxon>Pseudomonadati</taxon>
        <taxon>Bacteroidota</taxon>
        <taxon>Chitinophagia</taxon>
        <taxon>Chitinophagales</taxon>
        <taxon>Chitinophagaceae</taxon>
        <taxon>Chitinophaga</taxon>
    </lineage>
</organism>
<accession>A0A3N4PI97</accession>
<dbReference type="Gene3D" id="3.40.50.1820">
    <property type="entry name" value="alpha/beta hydrolase"/>
    <property type="match status" value="1"/>
</dbReference>
<dbReference type="InterPro" id="IPR000073">
    <property type="entry name" value="AB_hydrolase_1"/>
</dbReference>
<dbReference type="GO" id="GO:0016020">
    <property type="term" value="C:membrane"/>
    <property type="evidence" value="ECO:0007669"/>
    <property type="project" value="TreeGrafter"/>
</dbReference>
<dbReference type="AlphaFoldDB" id="A0A3N4PI97"/>
<dbReference type="InterPro" id="IPR000639">
    <property type="entry name" value="Epox_hydrolase-like"/>
</dbReference>
<dbReference type="SUPFAM" id="SSF53474">
    <property type="entry name" value="alpha/beta-Hydrolases"/>
    <property type="match status" value="1"/>
</dbReference>
<evidence type="ECO:0000313" key="2">
    <source>
        <dbReference type="EMBL" id="RPE07926.1"/>
    </source>
</evidence>
<gene>
    <name evidence="2" type="ORF">EGT74_12675</name>
</gene>
<protein>
    <submittedName>
        <fullName evidence="2">Alpha/beta hydrolase</fullName>
    </submittedName>
</protein>
<sequence length="282" mass="30501">MKPFAPAHRQVTVDGASIHIVEAGNGEARTIILLHGYPGSWLSFERVMALLSDRFHVVAVDLPGIGASKGNSPADKKSIAACLDGLMERLGVKEVLLAGHDIGGMVVYAFLRHFPQRLSRAVILDTAVPGIAPWEEVKKNPNIWHFAFYAVPALPEALAAGKQKLLFDYFYNTLAAAPGVIPASNRIAHAEAYREPAALKTSFDWYRAFPQDEKDNAGTSSPGIPLLYVRGEKEPGDINDYVNGFRKSGLRDVTGKIIPGSGHFSPEEQPEAVAEALAAFMA</sequence>
<dbReference type="GO" id="GO:0047372">
    <property type="term" value="F:monoacylglycerol lipase activity"/>
    <property type="evidence" value="ECO:0007669"/>
    <property type="project" value="TreeGrafter"/>
</dbReference>
<feature type="domain" description="AB hydrolase-1" evidence="1">
    <location>
        <begin position="30"/>
        <end position="269"/>
    </location>
</feature>
<evidence type="ECO:0000313" key="3">
    <source>
        <dbReference type="Proteomes" id="UP000278351"/>
    </source>
</evidence>